<name>A8SG28_9FIRM</name>
<dbReference type="Proteomes" id="UP000005945">
    <property type="component" value="Unassembled WGS sequence"/>
</dbReference>
<sequence>MLFDIIHAKLINMSTYRKQEFIKYTLTSFCLTISDKRFL</sequence>
<evidence type="ECO:0000313" key="1">
    <source>
        <dbReference type="EMBL" id="EDP20143.1"/>
    </source>
</evidence>
<reference evidence="1 2" key="1">
    <citation type="submission" date="2007-09" db="EMBL/GenBank/DDBJ databases">
        <title>Draft genome sequence of Faecalibacterium prausnitzii M21/2.</title>
        <authorList>
            <person name="Sudarsanam P."/>
            <person name="Ley R."/>
            <person name="Guruge J."/>
            <person name="Turnbaugh P.J."/>
            <person name="Mahowald M."/>
            <person name="Liep D."/>
            <person name="Gordon J."/>
        </authorList>
    </citation>
    <scope>NUCLEOTIDE SEQUENCE [LARGE SCALE GENOMIC DNA]</scope>
    <source>
        <strain evidence="1 2">M21/2</strain>
    </source>
</reference>
<protein>
    <submittedName>
        <fullName evidence="1">Uncharacterized protein</fullName>
    </submittedName>
</protein>
<organism evidence="1 2">
    <name type="scientific">Faecalibacterium prausnitzii M21/2</name>
    <dbReference type="NCBI Taxonomy" id="411485"/>
    <lineage>
        <taxon>Bacteria</taxon>
        <taxon>Bacillati</taxon>
        <taxon>Bacillota</taxon>
        <taxon>Clostridia</taxon>
        <taxon>Eubacteriales</taxon>
        <taxon>Oscillospiraceae</taxon>
        <taxon>Faecalibacterium</taxon>
    </lineage>
</organism>
<comment type="caution">
    <text evidence="1">The sequence shown here is derived from an EMBL/GenBank/DDBJ whole genome shotgun (WGS) entry which is preliminary data.</text>
</comment>
<proteinExistence type="predicted"/>
<dbReference type="HOGENOM" id="CLU_3310088_0_0_9"/>
<gene>
    <name evidence="1" type="ORF">FAEPRAM212_02929</name>
</gene>
<dbReference type="AlphaFoldDB" id="A8SG28"/>
<dbReference type="EMBL" id="ABED02000029">
    <property type="protein sequence ID" value="EDP20143.1"/>
    <property type="molecule type" value="Genomic_DNA"/>
</dbReference>
<evidence type="ECO:0000313" key="2">
    <source>
        <dbReference type="Proteomes" id="UP000005945"/>
    </source>
</evidence>
<reference evidence="1 2" key="2">
    <citation type="submission" date="2007-09" db="EMBL/GenBank/DDBJ databases">
        <authorList>
            <person name="Fulton L."/>
            <person name="Clifton S."/>
            <person name="Fulton B."/>
            <person name="Xu J."/>
            <person name="Minx P."/>
            <person name="Pepin K.H."/>
            <person name="Johnson M."/>
            <person name="Thiruvilangam P."/>
            <person name="Bhonagiri V."/>
            <person name="Nash W.E."/>
            <person name="Mardis E.R."/>
            <person name="Wilson R.K."/>
        </authorList>
    </citation>
    <scope>NUCLEOTIDE SEQUENCE [LARGE SCALE GENOMIC DNA]</scope>
    <source>
        <strain evidence="1 2">M21/2</strain>
    </source>
</reference>
<accession>A8SG28</accession>